<protein>
    <submittedName>
        <fullName evidence="2">Uncharacterized protein</fullName>
    </submittedName>
</protein>
<feature type="compositionally biased region" description="Polar residues" evidence="1">
    <location>
        <begin position="12"/>
        <end position="28"/>
    </location>
</feature>
<evidence type="ECO:0000313" key="2">
    <source>
        <dbReference type="EMBL" id="GFO09287.1"/>
    </source>
</evidence>
<feature type="region of interest" description="Disordered" evidence="1">
    <location>
        <begin position="67"/>
        <end position="92"/>
    </location>
</feature>
<gene>
    <name evidence="2" type="ORF">PoB_003579200</name>
</gene>
<evidence type="ECO:0000313" key="3">
    <source>
        <dbReference type="Proteomes" id="UP000735302"/>
    </source>
</evidence>
<feature type="compositionally biased region" description="Acidic residues" evidence="1">
    <location>
        <begin position="83"/>
        <end position="92"/>
    </location>
</feature>
<proteinExistence type="predicted"/>
<feature type="region of interest" description="Disordered" evidence="1">
    <location>
        <begin position="1"/>
        <end position="39"/>
    </location>
</feature>
<organism evidence="2 3">
    <name type="scientific">Plakobranchus ocellatus</name>
    <dbReference type="NCBI Taxonomy" id="259542"/>
    <lineage>
        <taxon>Eukaryota</taxon>
        <taxon>Metazoa</taxon>
        <taxon>Spiralia</taxon>
        <taxon>Lophotrochozoa</taxon>
        <taxon>Mollusca</taxon>
        <taxon>Gastropoda</taxon>
        <taxon>Heterobranchia</taxon>
        <taxon>Euthyneura</taxon>
        <taxon>Panpulmonata</taxon>
        <taxon>Sacoglossa</taxon>
        <taxon>Placobranchoidea</taxon>
        <taxon>Plakobranchidae</taxon>
        <taxon>Plakobranchus</taxon>
    </lineage>
</organism>
<dbReference type="Proteomes" id="UP000735302">
    <property type="component" value="Unassembled WGS sequence"/>
</dbReference>
<reference evidence="2 3" key="1">
    <citation type="journal article" date="2021" name="Elife">
        <title>Chloroplast acquisition without the gene transfer in kleptoplastic sea slugs, Plakobranchus ocellatus.</title>
        <authorList>
            <person name="Maeda T."/>
            <person name="Takahashi S."/>
            <person name="Yoshida T."/>
            <person name="Shimamura S."/>
            <person name="Takaki Y."/>
            <person name="Nagai Y."/>
            <person name="Toyoda A."/>
            <person name="Suzuki Y."/>
            <person name="Arimoto A."/>
            <person name="Ishii H."/>
            <person name="Satoh N."/>
            <person name="Nishiyama T."/>
            <person name="Hasebe M."/>
            <person name="Maruyama T."/>
            <person name="Minagawa J."/>
            <person name="Obokata J."/>
            <person name="Shigenobu S."/>
        </authorList>
    </citation>
    <scope>NUCLEOTIDE SEQUENCE [LARGE SCALE GENOMIC DNA]</scope>
</reference>
<sequence length="92" mass="10265">MSIHSTDRPASIPNSISDSECQQPAISSPTPPRPDTFTSPREIHLFQKHPHALKAIRHLDGNSTETITINNARPSKPKKLFYDSDDDDGKIF</sequence>
<dbReference type="AlphaFoldDB" id="A0AAV4AQS9"/>
<keyword evidence="3" id="KW-1185">Reference proteome</keyword>
<comment type="caution">
    <text evidence="2">The sequence shown here is derived from an EMBL/GenBank/DDBJ whole genome shotgun (WGS) entry which is preliminary data.</text>
</comment>
<name>A0AAV4AQS9_9GAST</name>
<dbReference type="EMBL" id="BLXT01004061">
    <property type="protein sequence ID" value="GFO09287.1"/>
    <property type="molecule type" value="Genomic_DNA"/>
</dbReference>
<evidence type="ECO:0000256" key="1">
    <source>
        <dbReference type="SAM" id="MobiDB-lite"/>
    </source>
</evidence>
<accession>A0AAV4AQS9</accession>